<organism evidence="2 3">
    <name type="scientific">Rodentibacter pneumotropicus</name>
    <dbReference type="NCBI Taxonomy" id="758"/>
    <lineage>
        <taxon>Bacteria</taxon>
        <taxon>Pseudomonadati</taxon>
        <taxon>Pseudomonadota</taxon>
        <taxon>Gammaproteobacteria</taxon>
        <taxon>Pasteurellales</taxon>
        <taxon>Pasteurellaceae</taxon>
        <taxon>Rodentibacter</taxon>
    </lineage>
</organism>
<keyword evidence="1" id="KW-0812">Transmembrane</keyword>
<accession>A0A3S4U7R7</accession>
<feature type="transmembrane region" description="Helical" evidence="1">
    <location>
        <begin position="13"/>
        <end position="32"/>
    </location>
</feature>
<evidence type="ECO:0000313" key="2">
    <source>
        <dbReference type="EMBL" id="VEH65910.1"/>
    </source>
</evidence>
<proteinExistence type="predicted"/>
<dbReference type="EMBL" id="LR134405">
    <property type="protein sequence ID" value="VEH65910.1"/>
    <property type="molecule type" value="Genomic_DNA"/>
</dbReference>
<name>A0A3S4U7R7_9PAST</name>
<dbReference type="Proteomes" id="UP000278733">
    <property type="component" value="Chromosome"/>
</dbReference>
<evidence type="ECO:0000313" key="3">
    <source>
        <dbReference type="Proteomes" id="UP000278733"/>
    </source>
</evidence>
<evidence type="ECO:0000256" key="1">
    <source>
        <dbReference type="SAM" id="Phobius"/>
    </source>
</evidence>
<dbReference type="KEGG" id="rpne:NCTC8284_01065"/>
<dbReference type="AlphaFoldDB" id="A0A3S4U7R7"/>
<keyword evidence="1" id="KW-1133">Transmembrane helix</keyword>
<reference evidence="2 3" key="1">
    <citation type="submission" date="2018-12" db="EMBL/GenBank/DDBJ databases">
        <authorList>
            <consortium name="Pathogen Informatics"/>
        </authorList>
    </citation>
    <scope>NUCLEOTIDE SEQUENCE [LARGE SCALE GENOMIC DNA]</scope>
    <source>
        <strain evidence="2 3">NCTC8284</strain>
    </source>
</reference>
<gene>
    <name evidence="2" type="ORF">NCTC8284_01065</name>
</gene>
<keyword evidence="1" id="KW-0472">Membrane</keyword>
<protein>
    <submittedName>
        <fullName evidence="2">Uncharacterized protein</fullName>
    </submittedName>
</protein>
<sequence>MDFLTNLGEGSQFVIQLAIVLICLFMVQERAVSHWGC</sequence>